<keyword evidence="2" id="KW-0472">Membrane</keyword>
<feature type="compositionally biased region" description="Polar residues" evidence="1">
    <location>
        <begin position="58"/>
        <end position="71"/>
    </location>
</feature>
<proteinExistence type="predicted"/>
<dbReference type="Proteomes" id="UP001490365">
    <property type="component" value="Unassembled WGS sequence"/>
</dbReference>
<protein>
    <recommendedName>
        <fullName evidence="5">DUF5666 domain-containing protein</fullName>
    </recommendedName>
</protein>
<evidence type="ECO:0000313" key="4">
    <source>
        <dbReference type="Proteomes" id="UP001490365"/>
    </source>
</evidence>
<accession>A0ABV1TB06</accession>
<dbReference type="EMBL" id="JBEOZM010000003">
    <property type="protein sequence ID" value="MER6267217.1"/>
    <property type="molecule type" value="Genomic_DNA"/>
</dbReference>
<feature type="transmembrane region" description="Helical" evidence="2">
    <location>
        <begin position="35"/>
        <end position="58"/>
    </location>
</feature>
<evidence type="ECO:0000313" key="3">
    <source>
        <dbReference type="EMBL" id="MER6267217.1"/>
    </source>
</evidence>
<dbReference type="RefSeq" id="WP_351955892.1">
    <property type="nucleotide sequence ID" value="NZ_JBEOZM010000003.1"/>
</dbReference>
<reference evidence="3 4" key="1">
    <citation type="submission" date="2024-06" db="EMBL/GenBank/DDBJ databases">
        <title>The Natural Products Discovery Center: Release of the First 8490 Sequenced Strains for Exploring Actinobacteria Biosynthetic Diversity.</title>
        <authorList>
            <person name="Kalkreuter E."/>
            <person name="Kautsar S.A."/>
            <person name="Yang D."/>
            <person name="Bader C.D."/>
            <person name="Teijaro C.N."/>
            <person name="Fluegel L."/>
            <person name="Davis C.M."/>
            <person name="Simpson J.R."/>
            <person name="Lauterbach L."/>
            <person name="Steele A.D."/>
            <person name="Gui C."/>
            <person name="Meng S."/>
            <person name="Li G."/>
            <person name="Viehrig K."/>
            <person name="Ye F."/>
            <person name="Su P."/>
            <person name="Kiefer A.F."/>
            <person name="Nichols A."/>
            <person name="Cepeda A.J."/>
            <person name="Yan W."/>
            <person name="Fan B."/>
            <person name="Jiang Y."/>
            <person name="Adhikari A."/>
            <person name="Zheng C.-J."/>
            <person name="Schuster L."/>
            <person name="Cowan T.M."/>
            <person name="Smanski M.J."/>
            <person name="Chevrette M.G."/>
            <person name="De Carvalho L.P.S."/>
            <person name="Shen B."/>
        </authorList>
    </citation>
    <scope>NUCLEOTIDE SEQUENCE [LARGE SCALE GENOMIC DNA]</scope>
    <source>
        <strain evidence="3 4">NPDC001694</strain>
    </source>
</reference>
<feature type="region of interest" description="Disordered" evidence="1">
    <location>
        <begin position="1"/>
        <end position="26"/>
    </location>
</feature>
<gene>
    <name evidence="3" type="ORF">ABT211_07920</name>
</gene>
<keyword evidence="2" id="KW-0812">Transmembrane</keyword>
<evidence type="ECO:0000256" key="2">
    <source>
        <dbReference type="SAM" id="Phobius"/>
    </source>
</evidence>
<name>A0ABV1TB06_9ACTN</name>
<keyword evidence="4" id="KW-1185">Reference proteome</keyword>
<comment type="caution">
    <text evidence="3">The sequence shown here is derived from an EMBL/GenBank/DDBJ whole genome shotgun (WGS) entry which is preliminary data.</text>
</comment>
<sequence length="256" mass="25737">MNAIDPAGPSGDGDASTTANRTHRKGGLQLKNRKTFLIAGAVLTCALAGFATVGTSLASTPSADPSVTPSALPTDGGQRSGPADGGATGIVQSTSASGFTLKTATGVTVTVSDTASTTFTKSSHRASAKEVKEGTSVLVLGLVDSADITASKVIVQPHGDGGATAAEEAGVIAFQQGTPSPAKSVGTIPDYTEGEGTVVSGSTADKATQAAQAVVPGGIADRVVRLDDGEYEVHNISINWPHHVFVNKHFKVVGWE</sequence>
<dbReference type="Gene3D" id="3.30.505.20">
    <property type="match status" value="1"/>
</dbReference>
<evidence type="ECO:0008006" key="5">
    <source>
        <dbReference type="Google" id="ProtNLM"/>
    </source>
</evidence>
<keyword evidence="2" id="KW-1133">Transmembrane helix</keyword>
<feature type="region of interest" description="Disordered" evidence="1">
    <location>
        <begin position="58"/>
        <end position="91"/>
    </location>
</feature>
<organism evidence="3 4">
    <name type="scientific">Streptomyces sp. 900105755</name>
    <dbReference type="NCBI Taxonomy" id="3154389"/>
    <lineage>
        <taxon>Bacteria</taxon>
        <taxon>Bacillati</taxon>
        <taxon>Actinomycetota</taxon>
        <taxon>Actinomycetes</taxon>
        <taxon>Kitasatosporales</taxon>
        <taxon>Streptomycetaceae</taxon>
        <taxon>Streptomyces</taxon>
    </lineage>
</organism>
<evidence type="ECO:0000256" key="1">
    <source>
        <dbReference type="SAM" id="MobiDB-lite"/>
    </source>
</evidence>